<dbReference type="AlphaFoldDB" id="A0A0E9PGW1"/>
<reference evidence="1" key="1">
    <citation type="submission" date="2014-11" db="EMBL/GenBank/DDBJ databases">
        <authorList>
            <person name="Amaro Gonzalez C."/>
        </authorList>
    </citation>
    <scope>NUCLEOTIDE SEQUENCE</scope>
</reference>
<dbReference type="EMBL" id="GBXM01104731">
    <property type="protein sequence ID" value="JAH03846.1"/>
    <property type="molecule type" value="Transcribed_RNA"/>
</dbReference>
<sequence length="86" mass="9847">MPSSSSTMQAWEWAMVKRSRLITPHVSKQKLGCLLSKIGSEECSYKWLTGHVQTHVGHQINKNRTSHPRLRTYFALTCSSFVIFIP</sequence>
<dbReference type="EMBL" id="GBXM01072903">
    <property type="protein sequence ID" value="JAH35674.1"/>
    <property type="molecule type" value="Transcribed_RNA"/>
</dbReference>
<reference evidence="1" key="2">
    <citation type="journal article" date="2015" name="Fish Shellfish Immunol.">
        <title>Early steps in the European eel (Anguilla anguilla)-Vibrio vulnificus interaction in the gills: Role of the RtxA13 toxin.</title>
        <authorList>
            <person name="Callol A."/>
            <person name="Pajuelo D."/>
            <person name="Ebbesson L."/>
            <person name="Teles M."/>
            <person name="MacKenzie S."/>
            <person name="Amaro C."/>
        </authorList>
    </citation>
    <scope>NUCLEOTIDE SEQUENCE</scope>
</reference>
<name>A0A0E9PGW1_ANGAN</name>
<dbReference type="EMBL" id="GBXM01084837">
    <property type="protein sequence ID" value="JAH23740.1"/>
    <property type="molecule type" value="Transcribed_RNA"/>
</dbReference>
<protein>
    <submittedName>
        <fullName evidence="1">Uncharacterized protein</fullName>
    </submittedName>
</protein>
<dbReference type="EMBL" id="GBXM01062715">
    <property type="protein sequence ID" value="JAH45862.1"/>
    <property type="molecule type" value="Transcribed_RNA"/>
</dbReference>
<evidence type="ECO:0000313" key="1">
    <source>
        <dbReference type="EMBL" id="JAH03846.1"/>
    </source>
</evidence>
<proteinExistence type="predicted"/>
<organism evidence="1">
    <name type="scientific">Anguilla anguilla</name>
    <name type="common">European freshwater eel</name>
    <name type="synonym">Muraena anguilla</name>
    <dbReference type="NCBI Taxonomy" id="7936"/>
    <lineage>
        <taxon>Eukaryota</taxon>
        <taxon>Metazoa</taxon>
        <taxon>Chordata</taxon>
        <taxon>Craniata</taxon>
        <taxon>Vertebrata</taxon>
        <taxon>Euteleostomi</taxon>
        <taxon>Actinopterygii</taxon>
        <taxon>Neopterygii</taxon>
        <taxon>Teleostei</taxon>
        <taxon>Anguilliformes</taxon>
        <taxon>Anguillidae</taxon>
        <taxon>Anguilla</taxon>
    </lineage>
</organism>
<accession>A0A0E9PGW1</accession>